<reference evidence="4" key="1">
    <citation type="submission" date="2023-03" db="EMBL/GenBank/DDBJ databases">
        <authorList>
            <person name="Steffen K."/>
            <person name="Cardenas P."/>
        </authorList>
    </citation>
    <scope>NUCLEOTIDE SEQUENCE</scope>
</reference>
<accession>A0AA35WZ69</accession>
<gene>
    <name evidence="4" type="ORF">GBAR_LOCUS19191</name>
</gene>
<keyword evidence="2" id="KW-0862">Zinc</keyword>
<comment type="caution">
    <text evidence="4">The sequence shown here is derived from an EMBL/GenBank/DDBJ whole genome shotgun (WGS) entry which is preliminary data.</text>
</comment>
<dbReference type="InterPro" id="IPR016192">
    <property type="entry name" value="APOBEC/CMP_deaminase_Zn-bd"/>
</dbReference>
<evidence type="ECO:0000256" key="2">
    <source>
        <dbReference type="ARBA" id="ARBA00022833"/>
    </source>
</evidence>
<dbReference type="SUPFAM" id="SSF53927">
    <property type="entry name" value="Cytidine deaminase-like"/>
    <property type="match status" value="1"/>
</dbReference>
<keyword evidence="1" id="KW-0479">Metal-binding</keyword>
<sequence>MRIALEEAQRAADEGNVGVGSVIVMDGELVARGRNLVPTTHDPTAHAETVALREAASVLGTDDMSGATLYTTFEPCPMCCGALTNANIATLVMGGRPTADQTRWGNYTLERLLEMCGWDDRIEVVTDVLVEECLNIRLPQ</sequence>
<dbReference type="Proteomes" id="UP001174909">
    <property type="component" value="Unassembled WGS sequence"/>
</dbReference>
<proteinExistence type="predicted"/>
<name>A0AA35WZ69_GEOBA</name>
<evidence type="ECO:0000259" key="3">
    <source>
        <dbReference type="PROSITE" id="PS51747"/>
    </source>
</evidence>
<keyword evidence="5" id="KW-1185">Reference proteome</keyword>
<dbReference type="PROSITE" id="PS00903">
    <property type="entry name" value="CYT_DCMP_DEAMINASES_1"/>
    <property type="match status" value="1"/>
</dbReference>
<evidence type="ECO:0000313" key="4">
    <source>
        <dbReference type="EMBL" id="CAI8034031.1"/>
    </source>
</evidence>
<dbReference type="Gene3D" id="3.40.140.10">
    <property type="entry name" value="Cytidine Deaminase, domain 2"/>
    <property type="match status" value="1"/>
</dbReference>
<protein>
    <submittedName>
        <fullName evidence="4">tRNA-specific adenosine deaminase</fullName>
    </submittedName>
</protein>
<dbReference type="GO" id="GO:0008270">
    <property type="term" value="F:zinc ion binding"/>
    <property type="evidence" value="ECO:0007669"/>
    <property type="project" value="InterPro"/>
</dbReference>
<dbReference type="Pfam" id="PF00383">
    <property type="entry name" value="dCMP_cyt_deam_1"/>
    <property type="match status" value="1"/>
</dbReference>
<dbReference type="PANTHER" id="PTHR11079">
    <property type="entry name" value="CYTOSINE DEAMINASE FAMILY MEMBER"/>
    <property type="match status" value="1"/>
</dbReference>
<evidence type="ECO:0000256" key="1">
    <source>
        <dbReference type="ARBA" id="ARBA00022723"/>
    </source>
</evidence>
<dbReference type="PROSITE" id="PS51747">
    <property type="entry name" value="CYT_DCMP_DEAMINASES_2"/>
    <property type="match status" value="1"/>
</dbReference>
<dbReference type="PANTHER" id="PTHR11079:SF179">
    <property type="entry name" value="TRNA(ADENINE(34)) DEAMINASE, CHLOROPLASTIC"/>
    <property type="match status" value="1"/>
</dbReference>
<dbReference type="EMBL" id="CASHTH010002708">
    <property type="protein sequence ID" value="CAI8034031.1"/>
    <property type="molecule type" value="Genomic_DNA"/>
</dbReference>
<dbReference type="GO" id="GO:0016787">
    <property type="term" value="F:hydrolase activity"/>
    <property type="evidence" value="ECO:0007669"/>
    <property type="project" value="InterPro"/>
</dbReference>
<dbReference type="AlphaFoldDB" id="A0AA35WZ69"/>
<dbReference type="InterPro" id="IPR002125">
    <property type="entry name" value="CMP_dCMP_dom"/>
</dbReference>
<feature type="domain" description="CMP/dCMP-type deaminase" evidence="3">
    <location>
        <begin position="1"/>
        <end position="115"/>
    </location>
</feature>
<evidence type="ECO:0000313" key="5">
    <source>
        <dbReference type="Proteomes" id="UP001174909"/>
    </source>
</evidence>
<dbReference type="InterPro" id="IPR016193">
    <property type="entry name" value="Cytidine_deaminase-like"/>
</dbReference>
<organism evidence="4 5">
    <name type="scientific">Geodia barretti</name>
    <name type="common">Barrett's horny sponge</name>
    <dbReference type="NCBI Taxonomy" id="519541"/>
    <lineage>
        <taxon>Eukaryota</taxon>
        <taxon>Metazoa</taxon>
        <taxon>Porifera</taxon>
        <taxon>Demospongiae</taxon>
        <taxon>Heteroscleromorpha</taxon>
        <taxon>Tetractinellida</taxon>
        <taxon>Astrophorina</taxon>
        <taxon>Geodiidae</taxon>
        <taxon>Geodia</taxon>
    </lineage>
</organism>
<dbReference type="CDD" id="cd01285">
    <property type="entry name" value="nucleoside_deaminase"/>
    <property type="match status" value="1"/>
</dbReference>